<evidence type="ECO:0000256" key="5">
    <source>
        <dbReference type="ARBA" id="ARBA00023200"/>
    </source>
</evidence>
<protein>
    <submittedName>
        <fullName evidence="9">Glycoside hydrolase family 24 protein</fullName>
    </submittedName>
</protein>
<keyword evidence="4 9" id="KW-0378">Hydrolase</keyword>
<evidence type="ECO:0000256" key="1">
    <source>
        <dbReference type="ARBA" id="ARBA00000632"/>
    </source>
</evidence>
<keyword evidence="5" id="KW-1035">Host cytoplasm</keyword>
<keyword evidence="8" id="KW-1133">Transmembrane helix</keyword>
<dbReference type="STRING" id="1095629.A0A0C9WJX8"/>
<keyword evidence="8" id="KW-0812">Transmembrane</keyword>
<keyword evidence="3" id="KW-0081">Bacteriolytic enzyme</keyword>
<keyword evidence="6" id="KW-0326">Glycosidase</keyword>
<organism evidence="9 10">
    <name type="scientific">Laccaria amethystina LaAM-08-1</name>
    <dbReference type="NCBI Taxonomy" id="1095629"/>
    <lineage>
        <taxon>Eukaryota</taxon>
        <taxon>Fungi</taxon>
        <taxon>Dikarya</taxon>
        <taxon>Basidiomycota</taxon>
        <taxon>Agaricomycotina</taxon>
        <taxon>Agaricomycetes</taxon>
        <taxon>Agaricomycetidae</taxon>
        <taxon>Agaricales</taxon>
        <taxon>Agaricineae</taxon>
        <taxon>Hydnangiaceae</taxon>
        <taxon>Laccaria</taxon>
    </lineage>
</organism>
<feature type="transmembrane region" description="Helical" evidence="8">
    <location>
        <begin position="51"/>
        <end position="69"/>
    </location>
</feature>
<dbReference type="OrthoDB" id="5358886at2759"/>
<keyword evidence="2" id="KW-0929">Antimicrobial</keyword>
<dbReference type="GO" id="GO:0016998">
    <property type="term" value="P:cell wall macromolecule catabolic process"/>
    <property type="evidence" value="ECO:0007669"/>
    <property type="project" value="InterPro"/>
</dbReference>
<dbReference type="AlphaFoldDB" id="A0A0C9WJX8"/>
<dbReference type="InterPro" id="IPR033907">
    <property type="entry name" value="Endolysin_autolysin"/>
</dbReference>
<evidence type="ECO:0000256" key="7">
    <source>
        <dbReference type="SAM" id="MobiDB-lite"/>
    </source>
</evidence>
<feature type="compositionally biased region" description="Polar residues" evidence="7">
    <location>
        <begin position="379"/>
        <end position="403"/>
    </location>
</feature>
<feature type="compositionally biased region" description="Pro residues" evidence="7">
    <location>
        <begin position="363"/>
        <end position="378"/>
    </location>
</feature>
<dbReference type="InterPro" id="IPR034690">
    <property type="entry name" value="Endolysin_T4_type"/>
</dbReference>
<dbReference type="InterPro" id="IPR023347">
    <property type="entry name" value="Lysozyme_dom_sf"/>
</dbReference>
<dbReference type="SUPFAM" id="SSF53955">
    <property type="entry name" value="Lysozyme-like"/>
    <property type="match status" value="1"/>
</dbReference>
<feature type="compositionally biased region" description="Low complexity" evidence="7">
    <location>
        <begin position="282"/>
        <end position="295"/>
    </location>
</feature>
<reference evidence="9 10" key="1">
    <citation type="submission" date="2014-04" db="EMBL/GenBank/DDBJ databases">
        <authorList>
            <consortium name="DOE Joint Genome Institute"/>
            <person name="Kuo A."/>
            <person name="Kohler A."/>
            <person name="Nagy L.G."/>
            <person name="Floudas D."/>
            <person name="Copeland A."/>
            <person name="Barry K.W."/>
            <person name="Cichocki N."/>
            <person name="Veneault-Fourrey C."/>
            <person name="LaButti K."/>
            <person name="Lindquist E.A."/>
            <person name="Lipzen A."/>
            <person name="Lundell T."/>
            <person name="Morin E."/>
            <person name="Murat C."/>
            <person name="Sun H."/>
            <person name="Tunlid A."/>
            <person name="Henrissat B."/>
            <person name="Grigoriev I.V."/>
            <person name="Hibbett D.S."/>
            <person name="Martin F."/>
            <person name="Nordberg H.P."/>
            <person name="Cantor M.N."/>
            <person name="Hua S.X."/>
        </authorList>
    </citation>
    <scope>NUCLEOTIDE SEQUENCE [LARGE SCALE GENOMIC DNA]</scope>
    <source>
        <strain evidence="9 10">LaAM-08-1</strain>
    </source>
</reference>
<feature type="compositionally biased region" description="Low complexity" evidence="7">
    <location>
        <begin position="334"/>
        <end position="346"/>
    </location>
</feature>
<dbReference type="GO" id="GO:0009253">
    <property type="term" value="P:peptidoglycan catabolic process"/>
    <property type="evidence" value="ECO:0007669"/>
    <property type="project" value="InterPro"/>
</dbReference>
<dbReference type="GO" id="GO:0003796">
    <property type="term" value="F:lysozyme activity"/>
    <property type="evidence" value="ECO:0007669"/>
    <property type="project" value="UniProtKB-EC"/>
</dbReference>
<reference evidence="10" key="2">
    <citation type="submission" date="2015-01" db="EMBL/GenBank/DDBJ databases">
        <title>Evolutionary Origins and Diversification of the Mycorrhizal Mutualists.</title>
        <authorList>
            <consortium name="DOE Joint Genome Institute"/>
            <consortium name="Mycorrhizal Genomics Consortium"/>
            <person name="Kohler A."/>
            <person name="Kuo A."/>
            <person name="Nagy L.G."/>
            <person name="Floudas D."/>
            <person name="Copeland A."/>
            <person name="Barry K.W."/>
            <person name="Cichocki N."/>
            <person name="Veneault-Fourrey C."/>
            <person name="LaButti K."/>
            <person name="Lindquist E.A."/>
            <person name="Lipzen A."/>
            <person name="Lundell T."/>
            <person name="Morin E."/>
            <person name="Murat C."/>
            <person name="Riley R."/>
            <person name="Ohm R."/>
            <person name="Sun H."/>
            <person name="Tunlid A."/>
            <person name="Henrissat B."/>
            <person name="Grigoriev I.V."/>
            <person name="Hibbett D.S."/>
            <person name="Martin F."/>
        </authorList>
    </citation>
    <scope>NUCLEOTIDE SEQUENCE [LARGE SCALE GENOMIC DNA]</scope>
    <source>
        <strain evidence="10">LaAM-08-1</strain>
    </source>
</reference>
<dbReference type="HOGENOM" id="CLU_524935_0_0_1"/>
<evidence type="ECO:0000256" key="4">
    <source>
        <dbReference type="ARBA" id="ARBA00022801"/>
    </source>
</evidence>
<dbReference type="PANTHER" id="PTHR38107:SF3">
    <property type="entry name" value="LYSOZYME RRRD-RELATED"/>
    <property type="match status" value="1"/>
</dbReference>
<dbReference type="GO" id="GO:0042742">
    <property type="term" value="P:defense response to bacterium"/>
    <property type="evidence" value="ECO:0007669"/>
    <property type="project" value="UniProtKB-KW"/>
</dbReference>
<evidence type="ECO:0000256" key="3">
    <source>
        <dbReference type="ARBA" id="ARBA00022638"/>
    </source>
</evidence>
<dbReference type="PANTHER" id="PTHR38107">
    <property type="match status" value="1"/>
</dbReference>
<evidence type="ECO:0000256" key="2">
    <source>
        <dbReference type="ARBA" id="ARBA00022529"/>
    </source>
</evidence>
<name>A0A0C9WJX8_9AGAR</name>
<keyword evidence="8" id="KW-0472">Membrane</keyword>
<dbReference type="Pfam" id="PF00959">
    <property type="entry name" value="Phage_lysozyme"/>
    <property type="match status" value="1"/>
</dbReference>
<feature type="compositionally biased region" description="Acidic residues" evidence="7">
    <location>
        <begin position="164"/>
        <end position="198"/>
    </location>
</feature>
<dbReference type="Gene3D" id="1.10.530.40">
    <property type="match status" value="1"/>
</dbReference>
<proteinExistence type="inferred from homology"/>
<dbReference type="Proteomes" id="UP000054477">
    <property type="component" value="Unassembled WGS sequence"/>
</dbReference>
<evidence type="ECO:0000256" key="6">
    <source>
        <dbReference type="ARBA" id="ARBA00023295"/>
    </source>
</evidence>
<gene>
    <name evidence="9" type="ORF">K443DRAFT_324904</name>
</gene>
<dbReference type="EMBL" id="KN838754">
    <property type="protein sequence ID" value="KIJ95469.1"/>
    <property type="molecule type" value="Genomic_DNA"/>
</dbReference>
<feature type="compositionally biased region" description="Low complexity" evidence="7">
    <location>
        <begin position="136"/>
        <end position="152"/>
    </location>
</feature>
<accession>A0A0C9WJX8</accession>
<dbReference type="InterPro" id="IPR023346">
    <property type="entry name" value="Lysozyme-like_dom_sf"/>
</dbReference>
<dbReference type="CDD" id="cd00737">
    <property type="entry name" value="lyz_endolysin_autolysin"/>
    <property type="match status" value="1"/>
</dbReference>
<evidence type="ECO:0000256" key="8">
    <source>
        <dbReference type="SAM" id="Phobius"/>
    </source>
</evidence>
<evidence type="ECO:0000313" key="10">
    <source>
        <dbReference type="Proteomes" id="UP000054477"/>
    </source>
</evidence>
<feature type="compositionally biased region" description="Acidic residues" evidence="7">
    <location>
        <begin position="238"/>
        <end position="262"/>
    </location>
</feature>
<dbReference type="GO" id="GO:0031640">
    <property type="term" value="P:killing of cells of another organism"/>
    <property type="evidence" value="ECO:0007669"/>
    <property type="project" value="UniProtKB-KW"/>
</dbReference>
<comment type="catalytic activity">
    <reaction evidence="1">
        <text>Hydrolysis of (1-&gt;4)-beta-linkages between N-acetylmuramic acid and N-acetyl-D-glucosamine residues in a peptidoglycan and between N-acetyl-D-glucosamine residues in chitodextrins.</text>
        <dbReference type="EC" id="3.2.1.17"/>
    </reaction>
</comment>
<sequence length="564" mass="58342">MTGVPVRKIKGCASRGLTTPKQLHSFHSSLSLPFSQYPPSFHPSSLKKMKSLAIIALAVVLANCAPTVITPSGCPFGKCGFINISLIKDSRHIRPLAPDAIFTPNVRIKRQDDGFDFAADESAELSGIGWDDSSDSSDFVDTTIDDTVNTPDSSDTSTGNDGFEAADDDTSDAPDGDDSDFANDSLDTVDDSFDTDDGPVDKTSASAIDNGLPDSFDVADDSREPSDDSADASGGADLIDDDVDALDDVNGADDGDNLDPDDGVGNGSNVVDDGTSFIGDSGAPDGTDGVDAADGVTGGTDGTTGTDITDPDGTDGTDPAASSFIGDPTDDADGSSTTPAGPSSTPDADHIDDSDSSSTTPPAATPTPVAPENSPPPKASSSQSTLPQNSPLGSNTPTRCASSSGISSATVNFIKGSESLVPVPSPDPIGLLTVGYGHKCLKPKCSEVTFPFPLSPITASQLFAQDMMQYVNCLHRSINKSVVLNDNQFGALVSWTYNAGCEGMGSSTLVKRLNNGEDPDTVAAQELPKWNIAKKKVSKGLVNRRNREIAFFQTPSNVIAHPLC</sequence>
<evidence type="ECO:0000313" key="9">
    <source>
        <dbReference type="EMBL" id="KIJ95469.1"/>
    </source>
</evidence>
<feature type="region of interest" description="Disordered" evidence="7">
    <location>
        <begin position="126"/>
        <end position="403"/>
    </location>
</feature>
<dbReference type="InterPro" id="IPR051018">
    <property type="entry name" value="Bacteriophage_GH24"/>
</dbReference>
<dbReference type="HAMAP" id="MF_04110">
    <property type="entry name" value="ENDOLYSIN_T4"/>
    <property type="match status" value="1"/>
</dbReference>
<keyword evidence="10" id="KW-1185">Reference proteome</keyword>
<dbReference type="InterPro" id="IPR002196">
    <property type="entry name" value="Glyco_hydro_24"/>
</dbReference>